<reference evidence="1 2" key="1">
    <citation type="submission" date="2016-11" db="EMBL/GenBank/DDBJ databases">
        <authorList>
            <person name="Jaros S."/>
            <person name="Januszkiewicz K."/>
            <person name="Wedrychowicz H."/>
        </authorList>
    </citation>
    <scope>NUCLEOTIDE SEQUENCE [LARGE SCALE GENOMIC DNA]</scope>
    <source>
        <strain evidence="1 2">LMG 20594</strain>
    </source>
</reference>
<name>A0A1M6VMR8_9BURK</name>
<sequence length="146" mass="16123">MKNLLDAMGVKASVLRASVPAEKREDWVADQLERGAEVIITNPELVKTGLDLLEFPTIAFLQSGFNTYTLQQAARRSWRIGQTHDVTVRFLAYEATTQMRCLKLMGQKIAVSQSTSGDMPDSGLDILNQGGESIEVALARQLVNQE</sequence>
<dbReference type="EMBL" id="FRAB01000040">
    <property type="protein sequence ID" value="SHK82798.1"/>
    <property type="molecule type" value="Genomic_DNA"/>
</dbReference>
<gene>
    <name evidence="1" type="ORF">SAMN05192548_104025</name>
</gene>
<evidence type="ECO:0008006" key="3">
    <source>
        <dbReference type="Google" id="ProtNLM"/>
    </source>
</evidence>
<evidence type="ECO:0000313" key="1">
    <source>
        <dbReference type="EMBL" id="SHK82798.1"/>
    </source>
</evidence>
<dbReference type="AlphaFoldDB" id="A0A1M6VMR8"/>
<proteinExistence type="predicted"/>
<dbReference type="SUPFAM" id="SSF52540">
    <property type="entry name" value="P-loop containing nucleoside triphosphate hydrolases"/>
    <property type="match status" value="1"/>
</dbReference>
<dbReference type="Gene3D" id="3.40.50.300">
    <property type="entry name" value="P-loop containing nucleotide triphosphate hydrolases"/>
    <property type="match status" value="1"/>
</dbReference>
<dbReference type="Proteomes" id="UP000184395">
    <property type="component" value="Unassembled WGS sequence"/>
</dbReference>
<organism evidence="1 2">
    <name type="scientific">Paraburkholderia terricola</name>
    <dbReference type="NCBI Taxonomy" id="169427"/>
    <lineage>
        <taxon>Bacteria</taxon>
        <taxon>Pseudomonadati</taxon>
        <taxon>Pseudomonadota</taxon>
        <taxon>Betaproteobacteria</taxon>
        <taxon>Burkholderiales</taxon>
        <taxon>Burkholderiaceae</taxon>
        <taxon>Paraburkholderia</taxon>
    </lineage>
</organism>
<accession>A0A1M6VMR8</accession>
<protein>
    <recommendedName>
        <fullName evidence="3">Helicase conserved C-terminal domain-containing protein</fullName>
    </recommendedName>
</protein>
<dbReference type="STRING" id="169427.SAMN05192548_104025"/>
<dbReference type="InterPro" id="IPR027417">
    <property type="entry name" value="P-loop_NTPase"/>
</dbReference>
<evidence type="ECO:0000313" key="2">
    <source>
        <dbReference type="Proteomes" id="UP000184395"/>
    </source>
</evidence>